<proteinExistence type="predicted"/>
<protein>
    <submittedName>
        <fullName evidence="1">Uncharacterized protein</fullName>
    </submittedName>
</protein>
<sequence>MKFALFLAAALAAPTVMGTPLPIYTHTVENIDNTTSPNSTHVDIATVAGYALIQHPGTKGDAPGGSPNRPGQFFPPPGKKWSKRTQCKIILANRGLPIWRILRLCGISYSRDYTNIYNLCAQQANAEGVSSKDKYMRCESFKGFGK</sequence>
<reference evidence="1" key="1">
    <citation type="submission" date="2022-11" db="EMBL/GenBank/DDBJ databases">
        <title>Genome Sequence of Boeremia exigua.</title>
        <authorList>
            <person name="Buettner E."/>
        </authorList>
    </citation>
    <scope>NUCLEOTIDE SEQUENCE</scope>
    <source>
        <strain evidence="1">CU02</strain>
    </source>
</reference>
<organism evidence="1 2">
    <name type="scientific">Boeremia exigua</name>
    <dbReference type="NCBI Taxonomy" id="749465"/>
    <lineage>
        <taxon>Eukaryota</taxon>
        <taxon>Fungi</taxon>
        <taxon>Dikarya</taxon>
        <taxon>Ascomycota</taxon>
        <taxon>Pezizomycotina</taxon>
        <taxon>Dothideomycetes</taxon>
        <taxon>Pleosporomycetidae</taxon>
        <taxon>Pleosporales</taxon>
        <taxon>Pleosporineae</taxon>
        <taxon>Didymellaceae</taxon>
        <taxon>Boeremia</taxon>
    </lineage>
</organism>
<keyword evidence="2" id="KW-1185">Reference proteome</keyword>
<dbReference type="EMBL" id="JAPHNI010000283">
    <property type="protein sequence ID" value="KAJ8112990.1"/>
    <property type="molecule type" value="Genomic_DNA"/>
</dbReference>
<accession>A0ACC2ICV1</accession>
<comment type="caution">
    <text evidence="1">The sequence shown here is derived from an EMBL/GenBank/DDBJ whole genome shotgun (WGS) entry which is preliminary data.</text>
</comment>
<evidence type="ECO:0000313" key="1">
    <source>
        <dbReference type="EMBL" id="KAJ8112990.1"/>
    </source>
</evidence>
<gene>
    <name evidence="1" type="ORF">OPT61_g4780</name>
</gene>
<evidence type="ECO:0000313" key="2">
    <source>
        <dbReference type="Proteomes" id="UP001153331"/>
    </source>
</evidence>
<dbReference type="Proteomes" id="UP001153331">
    <property type="component" value="Unassembled WGS sequence"/>
</dbReference>
<name>A0ACC2ICV1_9PLEO</name>